<gene>
    <name evidence="10" type="primary">Pmf1</name>
    <name evidence="10" type="ORF">EUDELE_R08117</name>
</gene>
<keyword evidence="8" id="KW-0131">Cell cycle</keyword>
<dbReference type="PANTHER" id="PTHR15459">
    <property type="entry name" value="POLYAMINE-MODULATED FACTOR 1"/>
    <property type="match status" value="1"/>
</dbReference>
<feature type="non-terminal residue" evidence="10">
    <location>
        <position position="163"/>
    </location>
</feature>
<dbReference type="EMBL" id="VZSX01000325">
    <property type="protein sequence ID" value="NXA43768.1"/>
    <property type="molecule type" value="Genomic_DNA"/>
</dbReference>
<sequence>PAPRAGLGRGQLFAAVIDTFLEKLVAAGSYQRFVGCYRDIYRLQPELSRGIYDQFVSQLRAAVTEEIQDVKDEGNLEALFDSLDRIEEEARGRQEPAWRPSGLPEEDARGALVPYLLKHRGYLRRALREQQDASRELARAVLAGRDRIAALQRLIRERRDAWQ</sequence>
<comment type="caution">
    <text evidence="10">The sequence shown here is derived from an EMBL/GenBank/DDBJ whole genome shotgun (WGS) entry which is preliminary data.</text>
</comment>
<evidence type="ECO:0000256" key="4">
    <source>
        <dbReference type="ARBA" id="ARBA00022618"/>
    </source>
</evidence>
<evidence type="ECO:0000256" key="3">
    <source>
        <dbReference type="ARBA" id="ARBA00022454"/>
    </source>
</evidence>
<keyword evidence="4" id="KW-0132">Cell division</keyword>
<evidence type="ECO:0000256" key="2">
    <source>
        <dbReference type="ARBA" id="ARBA00004629"/>
    </source>
</evidence>
<proteinExistence type="predicted"/>
<feature type="non-terminal residue" evidence="10">
    <location>
        <position position="1"/>
    </location>
</feature>
<comment type="subcellular location">
    <subcellularLocation>
        <location evidence="2">Chromosome</location>
        <location evidence="2">Centromere</location>
        <location evidence="2">Kinetochore</location>
    </subcellularLocation>
    <subcellularLocation>
        <location evidence="1">Nucleus</location>
    </subcellularLocation>
</comment>
<dbReference type="PANTHER" id="PTHR15459:SF3">
    <property type="entry name" value="POLYAMINE-MODULATED FACTOR 1"/>
    <property type="match status" value="1"/>
</dbReference>
<dbReference type="Proteomes" id="UP000533954">
    <property type="component" value="Unassembled WGS sequence"/>
</dbReference>
<dbReference type="GO" id="GO:0000444">
    <property type="term" value="C:MIS12/MIND type complex"/>
    <property type="evidence" value="ECO:0007669"/>
    <property type="project" value="InterPro"/>
</dbReference>
<organism evidence="10 11">
    <name type="scientific">Eudromia elegans</name>
    <name type="common">Elegant crested-tinamou</name>
    <dbReference type="NCBI Taxonomy" id="8805"/>
    <lineage>
        <taxon>Eukaryota</taxon>
        <taxon>Metazoa</taxon>
        <taxon>Chordata</taxon>
        <taxon>Craniata</taxon>
        <taxon>Vertebrata</taxon>
        <taxon>Euteleostomi</taxon>
        <taxon>Archelosauria</taxon>
        <taxon>Archosauria</taxon>
        <taxon>Dinosauria</taxon>
        <taxon>Saurischia</taxon>
        <taxon>Theropoda</taxon>
        <taxon>Coelurosauria</taxon>
        <taxon>Aves</taxon>
        <taxon>Palaeognathae</taxon>
        <taxon>Tinamiformes</taxon>
        <taxon>Tinamidae</taxon>
        <taxon>Eudromia</taxon>
    </lineage>
</organism>
<evidence type="ECO:0000256" key="9">
    <source>
        <dbReference type="ARBA" id="ARBA00023328"/>
    </source>
</evidence>
<evidence type="ECO:0000256" key="7">
    <source>
        <dbReference type="ARBA" id="ARBA00023242"/>
    </source>
</evidence>
<evidence type="ECO:0000256" key="1">
    <source>
        <dbReference type="ARBA" id="ARBA00004123"/>
    </source>
</evidence>
<evidence type="ECO:0000256" key="5">
    <source>
        <dbReference type="ARBA" id="ARBA00022776"/>
    </source>
</evidence>
<accession>A0A7K7VS32</accession>
<keyword evidence="5" id="KW-0498">Mitosis</keyword>
<name>A0A7K7VS32_EUDEL</name>
<dbReference type="GO" id="GO:0007059">
    <property type="term" value="P:chromosome segregation"/>
    <property type="evidence" value="ECO:0007669"/>
    <property type="project" value="TreeGrafter"/>
</dbReference>
<keyword evidence="3" id="KW-0158">Chromosome</keyword>
<evidence type="ECO:0000256" key="8">
    <source>
        <dbReference type="ARBA" id="ARBA00023306"/>
    </source>
</evidence>
<protein>
    <submittedName>
        <fullName evidence="10">PMF1 factor</fullName>
    </submittedName>
</protein>
<dbReference type="AlphaFoldDB" id="A0A7K7VS32"/>
<evidence type="ECO:0000313" key="10">
    <source>
        <dbReference type="EMBL" id="NXA43768.1"/>
    </source>
</evidence>
<keyword evidence="6" id="KW-0995">Kinetochore</keyword>
<evidence type="ECO:0000256" key="6">
    <source>
        <dbReference type="ARBA" id="ARBA00022838"/>
    </source>
</evidence>
<dbReference type="Pfam" id="PF03980">
    <property type="entry name" value="Nnf1"/>
    <property type="match status" value="1"/>
</dbReference>
<dbReference type="GO" id="GO:0005634">
    <property type="term" value="C:nucleus"/>
    <property type="evidence" value="ECO:0007669"/>
    <property type="project" value="UniProtKB-SubCell"/>
</dbReference>
<dbReference type="GO" id="GO:0051301">
    <property type="term" value="P:cell division"/>
    <property type="evidence" value="ECO:0007669"/>
    <property type="project" value="UniProtKB-KW"/>
</dbReference>
<reference evidence="10 11" key="1">
    <citation type="submission" date="2019-09" db="EMBL/GenBank/DDBJ databases">
        <title>Bird 10,000 Genomes (B10K) Project - Family phase.</title>
        <authorList>
            <person name="Zhang G."/>
        </authorList>
    </citation>
    <scope>NUCLEOTIDE SEQUENCE [LARGE SCALE GENOMIC DNA]</scope>
    <source>
        <strain evidence="10">B10K-LSUMZ-16893</strain>
    </source>
</reference>
<dbReference type="InterPro" id="IPR007128">
    <property type="entry name" value="PMF1/Nnf1"/>
</dbReference>
<keyword evidence="7" id="KW-0539">Nucleus</keyword>
<keyword evidence="11" id="KW-1185">Reference proteome</keyword>
<evidence type="ECO:0000313" key="11">
    <source>
        <dbReference type="Proteomes" id="UP000533954"/>
    </source>
</evidence>
<dbReference type="OrthoDB" id="18453at2759"/>
<keyword evidence="9" id="KW-0137">Centromere</keyword>